<name>A0A0S4JGF8_BODSA</name>
<reference evidence="3" key="1">
    <citation type="submission" date="2015-09" db="EMBL/GenBank/DDBJ databases">
        <authorList>
            <consortium name="Pathogen Informatics"/>
        </authorList>
    </citation>
    <scope>NUCLEOTIDE SEQUENCE [LARGE SCALE GENOMIC DNA]</scope>
    <source>
        <strain evidence="3">Lake Konstanz</strain>
    </source>
</reference>
<accession>A0A0S4JGF8</accession>
<evidence type="ECO:0000256" key="1">
    <source>
        <dbReference type="SAM" id="MobiDB-lite"/>
    </source>
</evidence>
<feature type="compositionally biased region" description="Basic and acidic residues" evidence="1">
    <location>
        <begin position="169"/>
        <end position="186"/>
    </location>
</feature>
<dbReference type="AlphaFoldDB" id="A0A0S4JGF8"/>
<feature type="non-terminal residue" evidence="2">
    <location>
        <position position="638"/>
    </location>
</feature>
<evidence type="ECO:0000313" key="3">
    <source>
        <dbReference type="Proteomes" id="UP000051952"/>
    </source>
</evidence>
<feature type="compositionally biased region" description="Polar residues" evidence="1">
    <location>
        <begin position="254"/>
        <end position="265"/>
    </location>
</feature>
<feature type="region of interest" description="Disordered" evidence="1">
    <location>
        <begin position="422"/>
        <end position="463"/>
    </location>
</feature>
<sequence>MTATRSSSPGGKGSSPPSSKMSSKPSTGARGDEALPPPSGGPIEASAMLLQRHIVPTFPDEDAPTLSKSSRSMRLIAYDTVATACPHLEGAGREIPRLAIGGVVYPRESQCTPPAHLRRGDREFRLIEFTEEIEDLLKLPIAIRKSRQAENVRPPTPVKGRSGQEEEDTPKPEGLDDRSWGRTVRDPQAEAADRLRLRMESQQPIPSNTPINFSAVEHFIEAMCEDMPDDDEGLMRIASDVGTNNTRKDIGEVTQASPLASSQNPPKFARRKSTMNIPKMVRIIDPRDDLLLVLSVGVNGVHEGASALPYVHAESNALWFHTVMTRIGARTTLLRGYEATVGAIREAMGRMVAEAREASSNGRNAKLILYVSGKGRVTAGGDVLFAPQDGCSKLNEDIGYASGMCVNLHEIASRSIGLTTQPDLDESIRPQSPVRRLGSPAGSHGSRVGSPASGHRSGSPLAEDSRWSYPVVFYDVVVDRCRKKDIPYVPPQTPADKLDFWRAKYYGGILALKHEGGTLSATCSARHHGLIVYYFCKAAEGKLSGHAHVGSITHITQFVAQKLRSRTIPTMVLRCAGVATDFAQRTAEEIIHPSKTLFASAAAKREAKRLREKKPCRWTLTCEVSIEYRYNPNAFVTQ</sequence>
<organism evidence="2 3">
    <name type="scientific">Bodo saltans</name>
    <name type="common">Flagellated protozoan</name>
    <dbReference type="NCBI Taxonomy" id="75058"/>
    <lineage>
        <taxon>Eukaryota</taxon>
        <taxon>Discoba</taxon>
        <taxon>Euglenozoa</taxon>
        <taxon>Kinetoplastea</taxon>
        <taxon>Metakinetoplastina</taxon>
        <taxon>Eubodonida</taxon>
        <taxon>Bodonidae</taxon>
        <taxon>Bodo</taxon>
    </lineage>
</organism>
<evidence type="ECO:0000313" key="2">
    <source>
        <dbReference type="EMBL" id="CUG88297.1"/>
    </source>
</evidence>
<feature type="compositionally biased region" description="Low complexity" evidence="1">
    <location>
        <begin position="1"/>
        <end position="26"/>
    </location>
</feature>
<dbReference type="Proteomes" id="UP000051952">
    <property type="component" value="Unassembled WGS sequence"/>
</dbReference>
<protein>
    <submittedName>
        <fullName evidence="2">Uncharacterized protein</fullName>
    </submittedName>
</protein>
<keyword evidence="3" id="KW-1185">Reference proteome</keyword>
<gene>
    <name evidence="2" type="ORF">BSAL_14800</name>
</gene>
<dbReference type="EMBL" id="CYKH01001630">
    <property type="protein sequence ID" value="CUG88297.1"/>
    <property type="molecule type" value="Genomic_DNA"/>
</dbReference>
<dbReference type="VEuPathDB" id="TriTrypDB:BSAL_14800"/>
<feature type="region of interest" description="Disordered" evidence="1">
    <location>
        <begin position="148"/>
        <end position="186"/>
    </location>
</feature>
<feature type="region of interest" description="Disordered" evidence="1">
    <location>
        <begin position="253"/>
        <end position="272"/>
    </location>
</feature>
<proteinExistence type="predicted"/>
<feature type="region of interest" description="Disordered" evidence="1">
    <location>
        <begin position="1"/>
        <end position="46"/>
    </location>
</feature>